<gene>
    <name evidence="1" type="ORF">QAD02_001099</name>
</gene>
<name>A0ACC2NJV4_9HYME</name>
<dbReference type="EMBL" id="CM056743">
    <property type="protein sequence ID" value="KAJ8669840.1"/>
    <property type="molecule type" value="Genomic_DNA"/>
</dbReference>
<evidence type="ECO:0000313" key="2">
    <source>
        <dbReference type="Proteomes" id="UP001239111"/>
    </source>
</evidence>
<keyword evidence="2" id="KW-1185">Reference proteome</keyword>
<sequence>MVLKWIHRNIEAFGGDPNHVTVWGHSSGSVICHLLTLIPATRGLIHKAILQGAVFTGYCPDLLYSVGFKNGFHIASRLGMESNGPVKVLKFLRYTPGEELIAWRLPINTNHSNDNKESICQSIFCPDSMIPESTFEVLASNIREYGPVFDALYTKDPVIPLPLAELLENDTNIPIIIEYVRHEKSHLFQEFVELKNNISMNYETISSPLDTRRKHFIHLTDKFIDKTYKYFDKHVDSMVRNLLPLKHPGTFPDIMRMMRKFYFDNHPINEGSVWNLINSVTDLYFINQNRKAIDNRNKYANTPTCVYNFSYMGDVPTIYHSETRPQPLKGTTILLPFRYLELTNQCPQEGSKDRIMMERFLRMWFNFAAIGDPTPMLDPQIITSTWTPSNKQTLHYLDIGDQLITCSDKDSRSRKIHEEISHLLIY</sequence>
<protein>
    <submittedName>
        <fullName evidence="1">Uncharacterized protein</fullName>
    </submittedName>
</protein>
<proteinExistence type="predicted"/>
<reference evidence="1" key="1">
    <citation type="submission" date="2023-04" db="EMBL/GenBank/DDBJ databases">
        <title>A chromosome-level genome assembly of the parasitoid wasp Eretmocerus hayati.</title>
        <authorList>
            <person name="Zhong Y."/>
            <person name="Liu S."/>
            <person name="Liu Y."/>
        </authorList>
    </citation>
    <scope>NUCLEOTIDE SEQUENCE</scope>
    <source>
        <strain evidence="1">ZJU_SS_LIU_2023</strain>
    </source>
</reference>
<dbReference type="Proteomes" id="UP001239111">
    <property type="component" value="Chromosome 3"/>
</dbReference>
<comment type="caution">
    <text evidence="1">The sequence shown here is derived from an EMBL/GenBank/DDBJ whole genome shotgun (WGS) entry which is preliminary data.</text>
</comment>
<organism evidence="1 2">
    <name type="scientific">Eretmocerus hayati</name>
    <dbReference type="NCBI Taxonomy" id="131215"/>
    <lineage>
        <taxon>Eukaryota</taxon>
        <taxon>Metazoa</taxon>
        <taxon>Ecdysozoa</taxon>
        <taxon>Arthropoda</taxon>
        <taxon>Hexapoda</taxon>
        <taxon>Insecta</taxon>
        <taxon>Pterygota</taxon>
        <taxon>Neoptera</taxon>
        <taxon>Endopterygota</taxon>
        <taxon>Hymenoptera</taxon>
        <taxon>Apocrita</taxon>
        <taxon>Proctotrupomorpha</taxon>
        <taxon>Chalcidoidea</taxon>
        <taxon>Aphelinidae</taxon>
        <taxon>Aphelininae</taxon>
        <taxon>Eretmocerus</taxon>
    </lineage>
</organism>
<evidence type="ECO:0000313" key="1">
    <source>
        <dbReference type="EMBL" id="KAJ8669840.1"/>
    </source>
</evidence>
<accession>A0ACC2NJV4</accession>